<name>A0A3D3R3L4_9PLAN</name>
<dbReference type="InterPro" id="IPR006016">
    <property type="entry name" value="UspA"/>
</dbReference>
<comment type="function">
    <text evidence="4">Required for resistance to DNA-damaging agents.</text>
</comment>
<feature type="domain" description="UspA" evidence="5">
    <location>
        <begin position="4"/>
        <end position="151"/>
    </location>
</feature>
<dbReference type="PANTHER" id="PTHR47892">
    <property type="entry name" value="UNIVERSAL STRESS PROTEIN E"/>
    <property type="match status" value="1"/>
</dbReference>
<proteinExistence type="inferred from homology"/>
<comment type="similarity">
    <text evidence="2">Belongs to the universal stress protein A family.</text>
</comment>
<dbReference type="AlphaFoldDB" id="A0A3D3R3L4"/>
<dbReference type="Gene3D" id="3.40.50.12370">
    <property type="match status" value="1"/>
</dbReference>
<dbReference type="EMBL" id="DQAY01000039">
    <property type="protein sequence ID" value="HCO22597.1"/>
    <property type="molecule type" value="Genomic_DNA"/>
</dbReference>
<keyword evidence="3" id="KW-0963">Cytoplasm</keyword>
<evidence type="ECO:0000256" key="4">
    <source>
        <dbReference type="ARBA" id="ARBA00037131"/>
    </source>
</evidence>
<dbReference type="GO" id="GO:0005737">
    <property type="term" value="C:cytoplasm"/>
    <property type="evidence" value="ECO:0007669"/>
    <property type="project" value="UniProtKB-SubCell"/>
</dbReference>
<feature type="domain" description="UspA" evidence="5">
    <location>
        <begin position="160"/>
        <end position="298"/>
    </location>
</feature>
<dbReference type="InterPro" id="IPR006015">
    <property type="entry name" value="Universal_stress_UspA"/>
</dbReference>
<dbReference type="CDD" id="cd00293">
    <property type="entry name" value="USP-like"/>
    <property type="match status" value="1"/>
</dbReference>
<dbReference type="SUPFAM" id="SSF52402">
    <property type="entry name" value="Adenine nucleotide alpha hydrolases-like"/>
    <property type="match status" value="2"/>
</dbReference>
<reference evidence="6 7" key="1">
    <citation type="journal article" date="2018" name="Nat. Biotechnol.">
        <title>A standardized bacterial taxonomy based on genome phylogeny substantially revises the tree of life.</title>
        <authorList>
            <person name="Parks D.H."/>
            <person name="Chuvochina M."/>
            <person name="Waite D.W."/>
            <person name="Rinke C."/>
            <person name="Skarshewski A."/>
            <person name="Chaumeil P.A."/>
            <person name="Hugenholtz P."/>
        </authorList>
    </citation>
    <scope>NUCLEOTIDE SEQUENCE [LARGE SCALE GENOMIC DNA]</scope>
    <source>
        <strain evidence="6">UBA9375</strain>
    </source>
</reference>
<evidence type="ECO:0000259" key="5">
    <source>
        <dbReference type="Pfam" id="PF00582"/>
    </source>
</evidence>
<sequence length="308" mass="33859">MHRFKKILVGVDLSFGDHLVSEEVSPASLEAVNRAIWLAKSNSAKLTFFSALDVGAETQRMIEESNERESIVTTAKEKLNGMVSRAKESGIKADSDVCFGRSWRQIILKVVQDGYDIVIAGTRHLGPFKTILLGSTGMKLLRQCPSPVWITQPQADSQIKSILVAHCLRPVGDLAMELGAAMAELHGSELHVIHSQEHSEFESWHSIYQDNESNQKTPLEVKRHIESQISNYQFKTHPQIHIVTSTPPDIAALNLIENHNIELLVMGTVARTGISGLIIGNTAEKLLPQISCSVLAVKPADFVSPVTS</sequence>
<comment type="caution">
    <text evidence="6">The sequence shown here is derived from an EMBL/GenBank/DDBJ whole genome shotgun (WGS) entry which is preliminary data.</text>
</comment>
<evidence type="ECO:0000256" key="3">
    <source>
        <dbReference type="ARBA" id="ARBA00022490"/>
    </source>
</evidence>
<evidence type="ECO:0000313" key="6">
    <source>
        <dbReference type="EMBL" id="HCO22597.1"/>
    </source>
</evidence>
<dbReference type="Proteomes" id="UP000263642">
    <property type="component" value="Unassembled WGS sequence"/>
</dbReference>
<evidence type="ECO:0000256" key="1">
    <source>
        <dbReference type="ARBA" id="ARBA00004496"/>
    </source>
</evidence>
<dbReference type="PRINTS" id="PR01438">
    <property type="entry name" value="UNVRSLSTRESS"/>
</dbReference>
<gene>
    <name evidence="6" type="ORF">DIT97_05860</name>
</gene>
<comment type="subcellular location">
    <subcellularLocation>
        <location evidence="1">Cytoplasm</location>
    </subcellularLocation>
</comment>
<evidence type="ECO:0000313" key="7">
    <source>
        <dbReference type="Proteomes" id="UP000263642"/>
    </source>
</evidence>
<protein>
    <recommendedName>
        <fullName evidence="5">UspA domain-containing protein</fullName>
    </recommendedName>
</protein>
<organism evidence="6 7">
    <name type="scientific">Gimesia maris</name>
    <dbReference type="NCBI Taxonomy" id="122"/>
    <lineage>
        <taxon>Bacteria</taxon>
        <taxon>Pseudomonadati</taxon>
        <taxon>Planctomycetota</taxon>
        <taxon>Planctomycetia</taxon>
        <taxon>Planctomycetales</taxon>
        <taxon>Planctomycetaceae</taxon>
        <taxon>Gimesia</taxon>
    </lineage>
</organism>
<accession>A0A3D3R3L4</accession>
<dbReference type="PANTHER" id="PTHR47892:SF1">
    <property type="entry name" value="UNIVERSAL STRESS PROTEIN E"/>
    <property type="match status" value="1"/>
</dbReference>
<evidence type="ECO:0000256" key="2">
    <source>
        <dbReference type="ARBA" id="ARBA00008791"/>
    </source>
</evidence>
<dbReference type="Pfam" id="PF00582">
    <property type="entry name" value="Usp"/>
    <property type="match status" value="2"/>
</dbReference>